<keyword evidence="2" id="KW-1185">Reference proteome</keyword>
<proteinExistence type="predicted"/>
<evidence type="ECO:0000313" key="2">
    <source>
        <dbReference type="Proteomes" id="UP001064048"/>
    </source>
</evidence>
<gene>
    <name evidence="1" type="ORF">MSG28_004403</name>
</gene>
<protein>
    <submittedName>
        <fullName evidence="1">Uncharacterized protein</fullName>
    </submittedName>
</protein>
<dbReference type="EMBL" id="CM046106">
    <property type="protein sequence ID" value="KAI8436382.1"/>
    <property type="molecule type" value="Genomic_DNA"/>
</dbReference>
<dbReference type="Proteomes" id="UP001064048">
    <property type="component" value="Chromosome 6"/>
</dbReference>
<sequence>MGRKIPAKKHRGVKDPAKQHAQRFQSIKDKINAPPTDPDEQPVPRSLLRLFAFQQPRAPAKPIKKKPKRPHEGVAGGGAVAALRRLPGEGGRAFSLRINSAVRALSHPHDHDYPLDLEETDTRGEYIASQRSRRQRKHRAALAVEERRAGGKGVDASLGRGASEGGERLSKAQRRALKKKEQLKAKEEEVSCWAGVTGGGGGGGGVTGGSGGGGGGDALQRERRERARLDAVEAYRALKKQRARAQAAKGTLS</sequence>
<name>A0ACC0KJT3_CHOFU</name>
<organism evidence="1 2">
    <name type="scientific">Choristoneura fumiferana</name>
    <name type="common">Spruce budworm moth</name>
    <name type="synonym">Archips fumiferana</name>
    <dbReference type="NCBI Taxonomy" id="7141"/>
    <lineage>
        <taxon>Eukaryota</taxon>
        <taxon>Metazoa</taxon>
        <taxon>Ecdysozoa</taxon>
        <taxon>Arthropoda</taxon>
        <taxon>Hexapoda</taxon>
        <taxon>Insecta</taxon>
        <taxon>Pterygota</taxon>
        <taxon>Neoptera</taxon>
        <taxon>Endopterygota</taxon>
        <taxon>Lepidoptera</taxon>
        <taxon>Glossata</taxon>
        <taxon>Ditrysia</taxon>
        <taxon>Tortricoidea</taxon>
        <taxon>Tortricidae</taxon>
        <taxon>Tortricinae</taxon>
        <taxon>Choristoneura</taxon>
    </lineage>
</organism>
<accession>A0ACC0KJT3</accession>
<evidence type="ECO:0000313" key="1">
    <source>
        <dbReference type="EMBL" id="KAI8436382.1"/>
    </source>
</evidence>
<reference evidence="1 2" key="1">
    <citation type="journal article" date="2022" name="Genome Biol. Evol.">
        <title>The Spruce Budworm Genome: Reconstructing the Evolutionary History of Antifreeze Proteins.</title>
        <authorList>
            <person name="Beliveau C."/>
            <person name="Gagne P."/>
            <person name="Picq S."/>
            <person name="Vernygora O."/>
            <person name="Keeling C.I."/>
            <person name="Pinkney K."/>
            <person name="Doucet D."/>
            <person name="Wen F."/>
            <person name="Johnston J.S."/>
            <person name="Maaroufi H."/>
            <person name="Boyle B."/>
            <person name="Laroche J."/>
            <person name="Dewar K."/>
            <person name="Juretic N."/>
            <person name="Blackburn G."/>
            <person name="Nisole A."/>
            <person name="Brunet B."/>
            <person name="Brandao M."/>
            <person name="Lumley L."/>
            <person name="Duan J."/>
            <person name="Quan G."/>
            <person name="Lucarotti C.J."/>
            <person name="Roe A.D."/>
            <person name="Sperling F.A.H."/>
            <person name="Levesque R.C."/>
            <person name="Cusson M."/>
        </authorList>
    </citation>
    <scope>NUCLEOTIDE SEQUENCE [LARGE SCALE GENOMIC DNA]</scope>
    <source>
        <strain evidence="1">Glfc:IPQL:Cfum</strain>
    </source>
</reference>
<comment type="caution">
    <text evidence="1">The sequence shown here is derived from an EMBL/GenBank/DDBJ whole genome shotgun (WGS) entry which is preliminary data.</text>
</comment>